<comment type="caution">
    <text evidence="1">The sequence shown here is derived from an EMBL/GenBank/DDBJ whole genome shotgun (WGS) entry which is preliminary data.</text>
</comment>
<sequence>MSLNDFIILFKAGIFRSREPAVRYIFFVIANIVKQSVQHCTIAMTKKDAATIRARVFNIQTEQHYVLPFIFAE</sequence>
<keyword evidence="2" id="KW-1185">Reference proteome</keyword>
<proteinExistence type="predicted"/>
<dbReference type="Proteomes" id="UP001158050">
    <property type="component" value="Unassembled WGS sequence"/>
</dbReference>
<name>A0ABY1R1R3_9FLAO</name>
<accession>A0ABY1R1R3</accession>
<evidence type="ECO:0000313" key="2">
    <source>
        <dbReference type="Proteomes" id="UP001158050"/>
    </source>
</evidence>
<evidence type="ECO:0000313" key="1">
    <source>
        <dbReference type="EMBL" id="SMP91838.1"/>
    </source>
</evidence>
<protein>
    <submittedName>
        <fullName evidence="1">Uncharacterized protein</fullName>
    </submittedName>
</protein>
<dbReference type="RefSeq" id="WP_283416326.1">
    <property type="nucleotide sequence ID" value="NZ_FXUO01000003.1"/>
</dbReference>
<dbReference type="EMBL" id="FXUO01000003">
    <property type="protein sequence ID" value="SMP91838.1"/>
    <property type="molecule type" value="Genomic_DNA"/>
</dbReference>
<reference evidence="1 2" key="1">
    <citation type="submission" date="2017-05" db="EMBL/GenBank/DDBJ databases">
        <authorList>
            <person name="Varghese N."/>
            <person name="Submissions S."/>
        </authorList>
    </citation>
    <scope>NUCLEOTIDE SEQUENCE [LARGE SCALE GENOMIC DNA]</scope>
    <source>
        <strain evidence="1 2">DSM 18015</strain>
    </source>
</reference>
<gene>
    <name evidence="1" type="ORF">SAMN05421679_103326</name>
</gene>
<organism evidence="1 2">
    <name type="scientific">Epilithonimonas pallida</name>
    <dbReference type="NCBI Taxonomy" id="373671"/>
    <lineage>
        <taxon>Bacteria</taxon>
        <taxon>Pseudomonadati</taxon>
        <taxon>Bacteroidota</taxon>
        <taxon>Flavobacteriia</taxon>
        <taxon>Flavobacteriales</taxon>
        <taxon>Weeksellaceae</taxon>
        <taxon>Chryseobacterium group</taxon>
        <taxon>Epilithonimonas</taxon>
    </lineage>
</organism>